<evidence type="ECO:0000256" key="3">
    <source>
        <dbReference type="ARBA" id="ARBA00024227"/>
    </source>
</evidence>
<evidence type="ECO:0000256" key="4">
    <source>
        <dbReference type="ARBA" id="ARBA00047846"/>
    </source>
</evidence>
<keyword evidence="1 6" id="KW-0436">Ligase</keyword>
<dbReference type="EC" id="6.3.4.15" evidence="3"/>
<name>A0A934R336_9BACT</name>
<proteinExistence type="predicted"/>
<dbReference type="EMBL" id="JAENIK010000005">
    <property type="protein sequence ID" value="MBK1815188.1"/>
    <property type="molecule type" value="Genomic_DNA"/>
</dbReference>
<dbReference type="CDD" id="cd16442">
    <property type="entry name" value="BPL"/>
    <property type="match status" value="1"/>
</dbReference>
<comment type="caution">
    <text evidence="6">The sequence shown here is derived from an EMBL/GenBank/DDBJ whole genome shotgun (WGS) entry which is preliminary data.</text>
</comment>
<organism evidence="6 7">
    <name type="scientific">Luteolibacter yonseiensis</name>
    <dbReference type="NCBI Taxonomy" id="1144680"/>
    <lineage>
        <taxon>Bacteria</taxon>
        <taxon>Pseudomonadati</taxon>
        <taxon>Verrucomicrobiota</taxon>
        <taxon>Verrucomicrobiia</taxon>
        <taxon>Verrucomicrobiales</taxon>
        <taxon>Verrucomicrobiaceae</taxon>
        <taxon>Luteolibacter</taxon>
    </lineage>
</organism>
<comment type="catalytic activity">
    <reaction evidence="4">
        <text>biotin + L-lysyl-[protein] + ATP = N(6)-biotinyl-L-lysyl-[protein] + AMP + diphosphate + H(+)</text>
        <dbReference type="Rhea" id="RHEA:11756"/>
        <dbReference type="Rhea" id="RHEA-COMP:9752"/>
        <dbReference type="Rhea" id="RHEA-COMP:10505"/>
        <dbReference type="ChEBI" id="CHEBI:15378"/>
        <dbReference type="ChEBI" id="CHEBI:29969"/>
        <dbReference type="ChEBI" id="CHEBI:30616"/>
        <dbReference type="ChEBI" id="CHEBI:33019"/>
        <dbReference type="ChEBI" id="CHEBI:57586"/>
        <dbReference type="ChEBI" id="CHEBI:83144"/>
        <dbReference type="ChEBI" id="CHEBI:456215"/>
        <dbReference type="EC" id="6.3.4.15"/>
    </reaction>
</comment>
<keyword evidence="7" id="KW-1185">Reference proteome</keyword>
<evidence type="ECO:0000256" key="2">
    <source>
        <dbReference type="ARBA" id="ARBA00023267"/>
    </source>
</evidence>
<dbReference type="InterPro" id="IPR003142">
    <property type="entry name" value="BPL_C"/>
</dbReference>
<dbReference type="Proteomes" id="UP000600139">
    <property type="component" value="Unassembled WGS sequence"/>
</dbReference>
<evidence type="ECO:0000313" key="7">
    <source>
        <dbReference type="Proteomes" id="UP000600139"/>
    </source>
</evidence>
<evidence type="ECO:0000259" key="5">
    <source>
        <dbReference type="PROSITE" id="PS51733"/>
    </source>
</evidence>
<dbReference type="GO" id="GO:0005737">
    <property type="term" value="C:cytoplasm"/>
    <property type="evidence" value="ECO:0007669"/>
    <property type="project" value="TreeGrafter"/>
</dbReference>
<protein>
    <recommendedName>
        <fullName evidence="3">biotin--[biotin carboxyl-carrier protein] ligase</fullName>
        <ecNumber evidence="3">6.3.4.15</ecNumber>
    </recommendedName>
</protein>
<keyword evidence="2" id="KW-0092">Biotin</keyword>
<dbReference type="RefSeq" id="WP_200350157.1">
    <property type="nucleotide sequence ID" value="NZ_BAABHZ010000005.1"/>
</dbReference>
<dbReference type="InterPro" id="IPR045864">
    <property type="entry name" value="aa-tRNA-synth_II/BPL/LPL"/>
</dbReference>
<dbReference type="PANTHER" id="PTHR12835">
    <property type="entry name" value="BIOTIN PROTEIN LIGASE"/>
    <property type="match status" value="1"/>
</dbReference>
<dbReference type="InterPro" id="IPR004143">
    <property type="entry name" value="BPL_LPL_catalytic"/>
</dbReference>
<accession>A0A934R336</accession>
<dbReference type="SUPFAM" id="SSF55681">
    <property type="entry name" value="Class II aaRS and biotin synthetases"/>
    <property type="match status" value="1"/>
</dbReference>
<evidence type="ECO:0000256" key="1">
    <source>
        <dbReference type="ARBA" id="ARBA00022598"/>
    </source>
</evidence>
<reference evidence="6" key="1">
    <citation type="submission" date="2021-01" db="EMBL/GenBank/DDBJ databases">
        <title>Modified the classification status of verrucomicrobia.</title>
        <authorList>
            <person name="Feng X."/>
        </authorList>
    </citation>
    <scope>NUCLEOTIDE SEQUENCE</scope>
    <source>
        <strain evidence="6">JCM 18052</strain>
    </source>
</reference>
<dbReference type="InterPro" id="IPR004408">
    <property type="entry name" value="Biotin_CoA_COase_ligase"/>
</dbReference>
<dbReference type="NCBIfam" id="TIGR00121">
    <property type="entry name" value="birA_ligase"/>
    <property type="match status" value="1"/>
</dbReference>
<dbReference type="PROSITE" id="PS51733">
    <property type="entry name" value="BPL_LPL_CATALYTIC"/>
    <property type="match status" value="1"/>
</dbReference>
<dbReference type="Pfam" id="PF02237">
    <property type="entry name" value="BPL_C"/>
    <property type="match status" value="1"/>
</dbReference>
<gene>
    <name evidence="6" type="ORF">JIN84_06165</name>
</gene>
<dbReference type="Pfam" id="PF03099">
    <property type="entry name" value="BPL_LplA_LipB"/>
    <property type="match status" value="1"/>
</dbReference>
<dbReference type="PANTHER" id="PTHR12835:SF5">
    <property type="entry name" value="BIOTIN--PROTEIN LIGASE"/>
    <property type="match status" value="1"/>
</dbReference>
<dbReference type="AlphaFoldDB" id="A0A934R336"/>
<dbReference type="GO" id="GO:0004077">
    <property type="term" value="F:biotin--[biotin carboxyl-carrier protein] ligase activity"/>
    <property type="evidence" value="ECO:0007669"/>
    <property type="project" value="UniProtKB-EC"/>
</dbReference>
<feature type="domain" description="BPL/LPL catalytic" evidence="5">
    <location>
        <begin position="18"/>
        <end position="187"/>
    </location>
</feature>
<evidence type="ECO:0000313" key="6">
    <source>
        <dbReference type="EMBL" id="MBK1815188.1"/>
    </source>
</evidence>
<dbReference type="Gene3D" id="3.30.930.10">
    <property type="entry name" value="Bira Bifunctional Protein, Domain 2"/>
    <property type="match status" value="1"/>
</dbReference>
<sequence length="252" mass="26799">MNGGDFNGAAAGFPEPFRLFVRESVESTNDEVRELARMGAPDGVVVLAERQTAGRGRRGAAWFSPPGESLAFSILVKPPEPKALWPRLALAAGLAVAEALESSGLTAGIKWPNDVWLGGKKAAGILVEAGADFAVVGIGLNVNSTEFPEGVRGIATSMRIEAEREFERGEVLAEIIRRFAIRRAQIDRDFEELIAAVRVRCVLTGKQVALLTAGGPKTGIVEGIAPGGELLLRTTDGLERLMQADEVRVLGD</sequence>